<feature type="domain" description="FIIND" evidence="11">
    <location>
        <begin position="2069"/>
        <end position="2305"/>
    </location>
</feature>
<dbReference type="Gene3D" id="3.80.10.10">
    <property type="entry name" value="Ribonuclease Inhibitor"/>
    <property type="match status" value="1"/>
</dbReference>
<dbReference type="InterPro" id="IPR025307">
    <property type="entry name" value="FIIND_dom"/>
</dbReference>
<evidence type="ECO:0000256" key="5">
    <source>
        <dbReference type="ARBA" id="ARBA00022741"/>
    </source>
</evidence>
<evidence type="ECO:0000259" key="10">
    <source>
        <dbReference type="PROSITE" id="PS50837"/>
    </source>
</evidence>
<dbReference type="Gene3D" id="3.40.50.300">
    <property type="entry name" value="P-loop containing nucleotide triphosphate hydrolases"/>
    <property type="match status" value="3"/>
</dbReference>
<dbReference type="PROSITE" id="PS50837">
    <property type="entry name" value="NACHT"/>
    <property type="match status" value="2"/>
</dbReference>
<keyword evidence="5" id="KW-0547">Nucleotide-binding</keyword>
<dbReference type="Proteomes" id="UP000290572">
    <property type="component" value="Unassembled WGS sequence"/>
</dbReference>
<gene>
    <name evidence="12" type="ORF">ROHU_028285</name>
</gene>
<dbReference type="GO" id="GO:0005829">
    <property type="term" value="C:cytosol"/>
    <property type="evidence" value="ECO:0007669"/>
    <property type="project" value="UniProtKB-SubCell"/>
</dbReference>
<accession>A0A498M5G5</accession>
<feature type="domain" description="NACHT" evidence="10">
    <location>
        <begin position="1534"/>
        <end position="1669"/>
    </location>
</feature>
<evidence type="ECO:0000313" key="12">
    <source>
        <dbReference type="EMBL" id="RXN15123.1"/>
    </source>
</evidence>
<evidence type="ECO:0000256" key="8">
    <source>
        <dbReference type="ARBA" id="ARBA00023198"/>
    </source>
</evidence>
<comment type="subcellular location">
    <subcellularLocation>
        <location evidence="1">Inflammasome</location>
    </subcellularLocation>
</comment>
<keyword evidence="13" id="KW-1185">Reference proteome</keyword>
<dbReference type="InterPro" id="IPR041075">
    <property type="entry name" value="NOD1/2_WH"/>
</dbReference>
<dbReference type="PANTHER" id="PTHR45690">
    <property type="entry name" value="NACHT, LRR AND PYD DOMAINS-CONTAINING PROTEIN 12"/>
    <property type="match status" value="1"/>
</dbReference>
<evidence type="ECO:0000256" key="4">
    <source>
        <dbReference type="ARBA" id="ARBA00022737"/>
    </source>
</evidence>
<dbReference type="Pfam" id="PF13553">
    <property type="entry name" value="FIIND"/>
    <property type="match status" value="2"/>
</dbReference>
<reference evidence="12 13" key="1">
    <citation type="submission" date="2018-03" db="EMBL/GenBank/DDBJ databases">
        <title>Draft genome sequence of Rohu Carp (Labeo rohita).</title>
        <authorList>
            <person name="Das P."/>
            <person name="Kushwaha B."/>
            <person name="Joshi C.G."/>
            <person name="Kumar D."/>
            <person name="Nagpure N.S."/>
            <person name="Sahoo L."/>
            <person name="Das S.P."/>
            <person name="Bit A."/>
            <person name="Patnaik S."/>
            <person name="Meher P.K."/>
            <person name="Jayasankar P."/>
            <person name="Koringa P.G."/>
            <person name="Patel N.V."/>
            <person name="Hinsu A.T."/>
            <person name="Kumar R."/>
            <person name="Pandey M."/>
            <person name="Agarwal S."/>
            <person name="Srivastava S."/>
            <person name="Singh M."/>
            <person name="Iquebal M.A."/>
            <person name="Jaiswal S."/>
            <person name="Angadi U.B."/>
            <person name="Kumar N."/>
            <person name="Raza M."/>
            <person name="Shah T.M."/>
            <person name="Rai A."/>
            <person name="Jena J.K."/>
        </authorList>
    </citation>
    <scope>NUCLEOTIDE SEQUENCE [LARGE SCALE GENOMIC DNA]</scope>
    <source>
        <strain evidence="12">DASCIFA01</strain>
        <tissue evidence="12">Testis</tissue>
    </source>
</reference>
<feature type="domain" description="FIIND" evidence="11">
    <location>
        <begin position="615"/>
        <end position="713"/>
    </location>
</feature>
<proteinExistence type="inferred from homology"/>
<keyword evidence="7" id="KW-0832">Ubl conjugation</keyword>
<dbReference type="Pfam" id="PF23679">
    <property type="entry name" value="UPA-FIIND"/>
    <property type="match status" value="1"/>
</dbReference>
<evidence type="ECO:0000313" key="13">
    <source>
        <dbReference type="Proteomes" id="UP000290572"/>
    </source>
</evidence>
<evidence type="ECO:0000256" key="6">
    <source>
        <dbReference type="ARBA" id="ARBA00022840"/>
    </source>
</evidence>
<dbReference type="PROSITE" id="PS00675">
    <property type="entry name" value="SIGMA54_INTERACT_1"/>
    <property type="match status" value="1"/>
</dbReference>
<keyword evidence="4" id="KW-0677">Repeat</keyword>
<dbReference type="EMBL" id="QBIY01012865">
    <property type="protein sequence ID" value="RXN15123.1"/>
    <property type="molecule type" value="Genomic_DNA"/>
</dbReference>
<evidence type="ECO:0000256" key="7">
    <source>
        <dbReference type="ARBA" id="ARBA00022843"/>
    </source>
</evidence>
<comment type="similarity">
    <text evidence="2">Belongs to the NLRP family.</text>
</comment>
<dbReference type="GO" id="GO:0006954">
    <property type="term" value="P:inflammatory response"/>
    <property type="evidence" value="ECO:0007669"/>
    <property type="project" value="UniProtKB-KW"/>
</dbReference>
<evidence type="ECO:0000256" key="9">
    <source>
        <dbReference type="ARBA" id="ARBA00023233"/>
    </source>
</evidence>
<dbReference type="Pfam" id="PF17776">
    <property type="entry name" value="NLRC4_HD2"/>
    <property type="match status" value="2"/>
</dbReference>
<evidence type="ECO:0000259" key="11">
    <source>
        <dbReference type="PROSITE" id="PS51830"/>
    </source>
</evidence>
<sequence length="2305" mass="262871">MNLIEVLSYSCSLTSDQISQMLQHVPENVLFIIDGFDELRLTQAIFDMSANTDPLQKAPPEVILCSLLRRFLIPESKLLVTTRTKNTVNKLLKGQLCFIEIMGFSEKKVEAYFQKFFSKEYDCVRANETLLTACSIPVICWIVSEMFKIGADLTSGLETTTSIYVDFVSTLLEHHCQGLSQSVLSLLRSLGQLAERGMLEQQVLFDEKTVNETISDPAGSPFLCKFLSKRRIHRETMFTFMYHSFQEFFTALYYVLMDEENSQSKVRELLHTVERGWALHCWSDRDFSMADVEAKQSELLQPVILFLCGFCKKEWIPSFFEKHNMAVSVNIETQLKEWINQCSQRYQNEHMLFILHCLYELQEKSFVGKALDGLVLIDLSDIPLKSTDCWVLKYCLQCREHIRNLKLHVTSDNLKMLQSELYHCKELWLMMDHIPDDVVGLVSAAAEGVILNKLNMKILDSNGKLSGFCAEITVSVRDGDITLSFNTPVSTEIILTSPQSFVSTINWVKIQIKQALSASLHSEQDRLLTFLQSVSGLKKVCLQKSFLTKTFASEILSLIQACPSLNELRKRHCIEKPQLFLSFVTTGKLSQGESSDSVSFLLLKAESSAHSPSKDVEVFTPELSGGEDEPKNTYRFVCAHAGQFRCSLTSLVFVMEGEGEVLYRVDSWDPRLLDGLGQMQPAGPLYNIDCFNGSISGLHLPHCEIINGQGPAQREYTHYNQFKVLSHPGIRIPSVLSTRRIYSAAKEHIVSLSDSDDEEYTGMLGMNFEHIMSSSDSDDEEYMRKMEHIVSLSDSDDEEYTGMLGMNFESQKIHQYKLSIIQKYESEWSSLTGEKESVSSLYNEPFLIEKNENGPFKNISVDGLFWSFDSVILQGDSGSDKSFIAQRIMLNWAFEELSASHFNLIFYLSCEELMCISEEFNLFKLLSYSCSLTSDEISQVLQQSPEKVLFIIDGFDELRLTQDVYDMSANTDPLQKAPPEVILCGLMRGYLIPESKLLVTTRTTNTVNKLLKGQPCFTEIMGFSEKKVEMYFQKFFSKEYDCVRGNETLLTSCSVPVTCRMISEMFKVGADVTSGLETTTSIYVDFVSTLLEHHCQGLSQSVSSLLRSLGQLAERGMLEQQVLFDEKTVNETISDPDGNPFLCKFLSKRRIHQETMFSFMHISFQEFFTALYYVLLNEEESQQKVRELLHTVERGWALSCWPHKELSMADVEITHAKLLQPVILFLCGFCKKEWIPSFFEKHNMAVSVNIETQLKEWINQCSQRYQNEHMLFILHCLYELQEKSFVGKALDGLVLIDLSDIPLKRTDCWVLKYSLQCYEHIRNLKLHVTSGNLKMLQPELYRCKELWLSMNRISDDVVGLVSAAAEGKILNKLNNKFEILRSGLREITVSVRDGDITHFKQNRLLTFLQSVSGLKKVCLQDSHLTKAFASEILSFIQACPSLNELSWGKLALIKPYMERFTEEKLKTKQEKRYQATVHQYKLSIKQKYESEWSSLSDERKSLSALYNEPVIIQKNENGSFKNVSVDGLFQSYGKTVILQGDSGSGKSVIAQKIMLDWANKEFISHILFNVVFYLRCEELMCVSEKVNLIEVLSCSCSLTFHQISQILQQSPWKVLFIIDGFDELRLTQDIFDTSANTDPLQKFPPEVILCGLMRRYLIPESQLLVTTKTRNIVNKLLKGQPCFTEIMGFSEKKVETYFQKFFSKEYDCVRANETLLTSCSIPVICWIISEMFKVGENVTSGLETTTSIYVDFVSTLLEHHCQGLSQSVSSLLRSLGQLAERGMLEQQVLFDEKSVNETISDPDGNLFLCKVLSKKRICQETMFSFMYHNFQEFFTTLYYVLLDEEESQSKVKELLQIVERGWALSCWPHRDFSMADIEVRHAKLLQPVILFLCGFCEKEWIPSFTEKHNMAVSVNIETQLKEWINLSDTPLKTTDCWVLKYCLQCCKHIRNMKLHVTPDNLKMLQPELYHCKELWLIMDHISDDIVGLVSVAAEGKILNKLKLSFSQSEFTSSATDITLTSPRSVISTINKLELYIYGYLSSEEKEVDVRLLTFLGSVSGLKKVSLQASLDLTITFASEILSFIKACTSLIEIRFVCPHAGQFRCSVTNVVFVMKGGGEVLYNIDSWDPRLLDGLGQMQPAGPLYNIDCSAKSVSGLHLPHCVIFSEEIKDGLAVVHFTGGNVEIIQPLKVTQTHVMVDITDLSGFGLWIRSKLSPQIDGQVLLFLRTLTLEYEEKILNVHLLPGNVPVSESQMFKLNFGPNYHPTFEVFLDVEINDVGLSILDKSKKGKEVWQRQRIPLTVDKA</sequence>
<dbReference type="Pfam" id="PF17779">
    <property type="entry name" value="WHD_NOD2"/>
    <property type="match status" value="1"/>
</dbReference>
<comment type="caution">
    <text evidence="12">The sequence shown here is derived from an EMBL/GenBank/DDBJ whole genome shotgun (WGS) entry which is preliminary data.</text>
</comment>
<evidence type="ECO:0000256" key="2">
    <source>
        <dbReference type="ARBA" id="ARBA00008665"/>
    </source>
</evidence>
<dbReference type="InterPro" id="IPR027417">
    <property type="entry name" value="P-loop_NTPase"/>
</dbReference>
<evidence type="ECO:0000256" key="1">
    <source>
        <dbReference type="ARBA" id="ARBA00004110"/>
    </source>
</evidence>
<dbReference type="GO" id="GO:0005524">
    <property type="term" value="F:ATP binding"/>
    <property type="evidence" value="ECO:0007669"/>
    <property type="project" value="UniProtKB-KW"/>
</dbReference>
<keyword evidence="6" id="KW-0067">ATP-binding</keyword>
<dbReference type="InterPro" id="IPR032675">
    <property type="entry name" value="LRR_dom_sf"/>
</dbReference>
<dbReference type="InterPro" id="IPR007111">
    <property type="entry name" value="NACHT_NTPase"/>
</dbReference>
<dbReference type="STRING" id="84645.A0A498M5G5"/>
<keyword evidence="8" id="KW-0395">Inflammatory response</keyword>
<keyword evidence="9" id="KW-1271">Inflammasome</keyword>
<dbReference type="SUPFAM" id="SSF52540">
    <property type="entry name" value="P-loop containing nucleoside triphosphate hydrolases"/>
    <property type="match status" value="2"/>
</dbReference>
<dbReference type="PROSITE" id="PS51830">
    <property type="entry name" value="FIIND"/>
    <property type="match status" value="2"/>
</dbReference>
<protein>
    <submittedName>
        <fullName evidence="12">LRR and PYD domains-containing 3-like protein</fullName>
    </submittedName>
</protein>
<feature type="domain" description="NACHT" evidence="10">
    <location>
        <begin position="869"/>
        <end position="1003"/>
    </location>
</feature>
<dbReference type="InterPro" id="IPR041267">
    <property type="entry name" value="NLRP_HD2"/>
</dbReference>
<organism evidence="12 13">
    <name type="scientific">Labeo rohita</name>
    <name type="common">Indian major carp</name>
    <name type="synonym">Cyprinus rohita</name>
    <dbReference type="NCBI Taxonomy" id="84645"/>
    <lineage>
        <taxon>Eukaryota</taxon>
        <taxon>Metazoa</taxon>
        <taxon>Chordata</taxon>
        <taxon>Craniata</taxon>
        <taxon>Vertebrata</taxon>
        <taxon>Euteleostomi</taxon>
        <taxon>Actinopterygii</taxon>
        <taxon>Neopterygii</taxon>
        <taxon>Teleostei</taxon>
        <taxon>Ostariophysi</taxon>
        <taxon>Cypriniformes</taxon>
        <taxon>Cyprinidae</taxon>
        <taxon>Labeoninae</taxon>
        <taxon>Labeonini</taxon>
        <taxon>Labeo</taxon>
    </lineage>
</organism>
<evidence type="ECO:0000256" key="3">
    <source>
        <dbReference type="ARBA" id="ARBA00022490"/>
    </source>
</evidence>
<dbReference type="GO" id="GO:0045087">
    <property type="term" value="P:innate immune response"/>
    <property type="evidence" value="ECO:0007669"/>
    <property type="project" value="UniProtKB-KW"/>
</dbReference>
<dbReference type="Pfam" id="PF05729">
    <property type="entry name" value="NACHT"/>
    <property type="match status" value="3"/>
</dbReference>
<dbReference type="SUPFAM" id="SSF52047">
    <property type="entry name" value="RNI-like"/>
    <property type="match status" value="1"/>
</dbReference>
<dbReference type="InterPro" id="IPR050637">
    <property type="entry name" value="NLRP_innate_immun_reg"/>
</dbReference>
<keyword evidence="3" id="KW-0963">Cytoplasm</keyword>
<dbReference type="PANTHER" id="PTHR45690:SF19">
    <property type="entry name" value="NACHT, LRR AND PYD DOMAINS-CONTAINING PROTEIN 3"/>
    <property type="match status" value="1"/>
</dbReference>
<dbReference type="InterPro" id="IPR025662">
    <property type="entry name" value="Sigma_54_int_dom_ATP-bd_1"/>
</dbReference>
<name>A0A498M5G5_LABRO</name>